<dbReference type="Proteomes" id="UP000593566">
    <property type="component" value="Unassembled WGS sequence"/>
</dbReference>
<evidence type="ECO:0000256" key="1">
    <source>
        <dbReference type="SAM" id="MobiDB-lite"/>
    </source>
</evidence>
<dbReference type="AlphaFoldDB" id="A0A8H6C6M5"/>
<organism evidence="2 3">
    <name type="scientific">Letharia lupina</name>
    <dbReference type="NCBI Taxonomy" id="560253"/>
    <lineage>
        <taxon>Eukaryota</taxon>
        <taxon>Fungi</taxon>
        <taxon>Dikarya</taxon>
        <taxon>Ascomycota</taxon>
        <taxon>Pezizomycotina</taxon>
        <taxon>Lecanoromycetes</taxon>
        <taxon>OSLEUM clade</taxon>
        <taxon>Lecanoromycetidae</taxon>
        <taxon>Lecanorales</taxon>
        <taxon>Lecanorineae</taxon>
        <taxon>Parmeliaceae</taxon>
        <taxon>Letharia</taxon>
    </lineage>
</organism>
<name>A0A8H6C6M5_9LECA</name>
<accession>A0A8H6C6M5</accession>
<feature type="region of interest" description="Disordered" evidence="1">
    <location>
        <begin position="270"/>
        <end position="388"/>
    </location>
</feature>
<proteinExistence type="predicted"/>
<dbReference type="GeneID" id="59334761"/>
<sequence length="427" mass="47087">MSKLMRSASTASTSRESSSASLSSTVRPPTVASRTSKNPAPSQIAALTHTLSLPVETPMLSSVVGALGVPLSRSQFSPTPSCFCNAHFWFEQKYIDELTEVITHEIGPQLDKLRIAPRELISRKTERLLSTLQPYQDILTSTTDTSSILSMEPTCPACTLSHFFQNPAAVNALTLAVKGRKHRAHPWPASMAWLDPCPGREWEAKWRSEGKSVAHDRVRVQRWRRETRAHERVPDAPPQVLGHQPGEGCDFCDALRMERADEAELDAAIAEEEEEGDDKETRAVGEPARYSGAADEIHDDDDDDDDASGSETLRSDSSTTLRAMEEESIIKGYLRPPTTTTDSACHPRPDADDLSGNKAEQEARRKSSVMGGYLAHRGGRGEGERAKRASDWARSYQCLVGRSPDSQTTLLFERYSEPGLRAVEGWI</sequence>
<feature type="compositionally biased region" description="Polar residues" evidence="1">
    <location>
        <begin position="309"/>
        <end position="321"/>
    </location>
</feature>
<gene>
    <name evidence="2" type="ORF">HO133_006360</name>
</gene>
<keyword evidence="3" id="KW-1185">Reference proteome</keyword>
<feature type="compositionally biased region" description="Low complexity" evidence="1">
    <location>
        <begin position="1"/>
        <end position="27"/>
    </location>
</feature>
<dbReference type="EMBL" id="JACCJB010000024">
    <property type="protein sequence ID" value="KAF6217948.1"/>
    <property type="molecule type" value="Genomic_DNA"/>
</dbReference>
<feature type="region of interest" description="Disordered" evidence="1">
    <location>
        <begin position="1"/>
        <end position="41"/>
    </location>
</feature>
<reference evidence="2 3" key="1">
    <citation type="journal article" date="2020" name="Genomics">
        <title>Complete, high-quality genomes from long-read metagenomic sequencing of two wolf lichen thalli reveals enigmatic genome architecture.</title>
        <authorList>
            <person name="McKenzie S.K."/>
            <person name="Walston R.F."/>
            <person name="Allen J.L."/>
        </authorList>
    </citation>
    <scope>NUCLEOTIDE SEQUENCE [LARGE SCALE GENOMIC DNA]</scope>
    <source>
        <strain evidence="2">WasteWater1</strain>
    </source>
</reference>
<feature type="compositionally biased region" description="Acidic residues" evidence="1">
    <location>
        <begin position="297"/>
        <end position="308"/>
    </location>
</feature>
<protein>
    <submittedName>
        <fullName evidence="2">Uncharacterized protein</fullName>
    </submittedName>
</protein>
<feature type="compositionally biased region" description="Basic and acidic residues" evidence="1">
    <location>
        <begin position="379"/>
        <end position="388"/>
    </location>
</feature>
<feature type="compositionally biased region" description="Polar residues" evidence="1">
    <location>
        <begin position="32"/>
        <end position="41"/>
    </location>
</feature>
<comment type="caution">
    <text evidence="2">The sequence shown here is derived from an EMBL/GenBank/DDBJ whole genome shotgun (WGS) entry which is preliminary data.</text>
</comment>
<evidence type="ECO:0000313" key="3">
    <source>
        <dbReference type="Proteomes" id="UP000593566"/>
    </source>
</evidence>
<dbReference type="RefSeq" id="XP_037147383.1">
    <property type="nucleotide sequence ID" value="XM_037297258.1"/>
</dbReference>
<evidence type="ECO:0000313" key="2">
    <source>
        <dbReference type="EMBL" id="KAF6217948.1"/>
    </source>
</evidence>